<evidence type="ECO:0000256" key="3">
    <source>
        <dbReference type="ARBA" id="ARBA00022603"/>
    </source>
</evidence>
<comment type="subunit">
    <text evidence="6">Monomer.</text>
</comment>
<gene>
    <name evidence="6 9" type="primary">rsmC</name>
    <name evidence="9" type="ORF">VPAL9027_03377</name>
</gene>
<dbReference type="HAMAP" id="MF_01862">
    <property type="entry name" value="16SrRNA_methyltr_C"/>
    <property type="match status" value="1"/>
</dbReference>
<keyword evidence="10" id="KW-1185">Reference proteome</keyword>
<keyword evidence="2 6" id="KW-0698">rRNA processing</keyword>
<sequence>MANYTAPSQIAERQLDYFADKHVLVAGEAEDQFPQQLIQHSASVGIFTTDYRYARQWKASDDIQCYFSEELPEGVQADLVLLYWPKSKKEAAYLLAMLMSKLGVGTEIVVVGENRSGIKSIEKMFQEYGSVQKYDSARRCSFYWGQCESVPTQFNIDDWFKSYSVEYQDKTITVCSLPGVFSHGELDIGSRLLIDALPKLKGRVLDFGCGAGVIGTVILTLNPDIELELCDISALAIRSSQETLAANNLTATVFASDIYSDITSEYQYIVTNPPFHSGLETSYDTTETLLAKAPAALVKRGELYVVANSFLKYSPIIEKSFGACQTLSKTKKFVIHHGLKRR</sequence>
<dbReference type="PANTHER" id="PTHR47816:SF4">
    <property type="entry name" value="RIBOSOMAL RNA SMALL SUBUNIT METHYLTRANSFERASE C"/>
    <property type="match status" value="1"/>
</dbReference>
<dbReference type="EMBL" id="FUFT01000013">
    <property type="protein sequence ID" value="SJL85338.1"/>
    <property type="molecule type" value="Genomic_DNA"/>
</dbReference>
<comment type="similarity">
    <text evidence="6">Belongs to the methyltransferase superfamily. RsmC family.</text>
</comment>
<dbReference type="PROSITE" id="PS00092">
    <property type="entry name" value="N6_MTASE"/>
    <property type="match status" value="1"/>
</dbReference>
<keyword evidence="1 6" id="KW-0963">Cytoplasm</keyword>
<accession>A0A1R4B8U4</accession>
<dbReference type="InterPro" id="IPR023543">
    <property type="entry name" value="rRNA_ssu_MeTfrase_C"/>
</dbReference>
<dbReference type="InterPro" id="IPR029063">
    <property type="entry name" value="SAM-dependent_MTases_sf"/>
</dbReference>
<dbReference type="CDD" id="cd02440">
    <property type="entry name" value="AdoMet_MTases"/>
    <property type="match status" value="1"/>
</dbReference>
<dbReference type="Proteomes" id="UP000189475">
    <property type="component" value="Unassembled WGS sequence"/>
</dbReference>
<feature type="domain" description="Methyltransferase small N-terminal" evidence="8">
    <location>
        <begin position="8"/>
        <end position="163"/>
    </location>
</feature>
<dbReference type="InterPro" id="IPR007848">
    <property type="entry name" value="Small_mtfrase_dom"/>
</dbReference>
<evidence type="ECO:0000313" key="10">
    <source>
        <dbReference type="Proteomes" id="UP000189475"/>
    </source>
</evidence>
<dbReference type="InterPro" id="IPR013675">
    <property type="entry name" value="Mtase_sm_N"/>
</dbReference>
<dbReference type="InterPro" id="IPR046977">
    <property type="entry name" value="RsmC/RlmG"/>
</dbReference>
<evidence type="ECO:0000256" key="2">
    <source>
        <dbReference type="ARBA" id="ARBA00022552"/>
    </source>
</evidence>
<dbReference type="EC" id="2.1.1.172" evidence="6"/>
<keyword evidence="4 6" id="KW-0808">Transferase</keyword>
<dbReference type="Pfam" id="PF05175">
    <property type="entry name" value="MTS"/>
    <property type="match status" value="1"/>
</dbReference>
<dbReference type="Gene3D" id="3.40.50.150">
    <property type="entry name" value="Vaccinia Virus protein VP39"/>
    <property type="match status" value="2"/>
</dbReference>
<dbReference type="NCBIfam" id="NF007023">
    <property type="entry name" value="PRK09489.1"/>
    <property type="match status" value="1"/>
</dbReference>
<keyword evidence="3 6" id="KW-0489">Methyltransferase</keyword>
<evidence type="ECO:0000313" key="9">
    <source>
        <dbReference type="EMBL" id="SJL85338.1"/>
    </source>
</evidence>
<dbReference type="OrthoDB" id="9816072at2"/>
<dbReference type="Pfam" id="PF08468">
    <property type="entry name" value="MTS_N"/>
    <property type="match status" value="1"/>
</dbReference>
<dbReference type="STRING" id="1918946.VPAL9027_03377"/>
<evidence type="ECO:0000256" key="4">
    <source>
        <dbReference type="ARBA" id="ARBA00022679"/>
    </source>
</evidence>
<dbReference type="GO" id="GO:0052914">
    <property type="term" value="F:16S rRNA (guanine(1207)-N(2))-methyltransferase activity"/>
    <property type="evidence" value="ECO:0007669"/>
    <property type="project" value="UniProtKB-EC"/>
</dbReference>
<organism evidence="9 10">
    <name type="scientific">Vibrio palustris</name>
    <dbReference type="NCBI Taxonomy" id="1918946"/>
    <lineage>
        <taxon>Bacteria</taxon>
        <taxon>Pseudomonadati</taxon>
        <taxon>Pseudomonadota</taxon>
        <taxon>Gammaproteobacteria</taxon>
        <taxon>Vibrionales</taxon>
        <taxon>Vibrionaceae</taxon>
        <taxon>Vibrio</taxon>
    </lineage>
</organism>
<dbReference type="GO" id="GO:0003676">
    <property type="term" value="F:nucleic acid binding"/>
    <property type="evidence" value="ECO:0007669"/>
    <property type="project" value="InterPro"/>
</dbReference>
<dbReference type="GO" id="GO:0005737">
    <property type="term" value="C:cytoplasm"/>
    <property type="evidence" value="ECO:0007669"/>
    <property type="project" value="UniProtKB-SubCell"/>
</dbReference>
<comment type="catalytic activity">
    <reaction evidence="6">
        <text>guanosine(1207) in 16S rRNA + S-adenosyl-L-methionine = N(2)-methylguanosine(1207) in 16S rRNA + S-adenosyl-L-homocysteine + H(+)</text>
        <dbReference type="Rhea" id="RHEA:42736"/>
        <dbReference type="Rhea" id="RHEA-COMP:10213"/>
        <dbReference type="Rhea" id="RHEA-COMP:10214"/>
        <dbReference type="ChEBI" id="CHEBI:15378"/>
        <dbReference type="ChEBI" id="CHEBI:57856"/>
        <dbReference type="ChEBI" id="CHEBI:59789"/>
        <dbReference type="ChEBI" id="CHEBI:74269"/>
        <dbReference type="ChEBI" id="CHEBI:74481"/>
        <dbReference type="EC" id="2.1.1.172"/>
    </reaction>
</comment>
<proteinExistence type="inferred from homology"/>
<comment type="function">
    <text evidence="6">Specifically methylates the guanine in position 1207 of 16S rRNA in the 30S particle.</text>
</comment>
<feature type="domain" description="Methyltransferase small" evidence="7">
    <location>
        <begin position="172"/>
        <end position="336"/>
    </location>
</feature>
<comment type="subcellular location">
    <subcellularLocation>
        <location evidence="6">Cytoplasm</location>
    </subcellularLocation>
</comment>
<dbReference type="RefSeq" id="WP_077315721.1">
    <property type="nucleotide sequence ID" value="NZ_AP024887.1"/>
</dbReference>
<dbReference type="PANTHER" id="PTHR47816">
    <property type="entry name" value="RIBOSOMAL RNA SMALL SUBUNIT METHYLTRANSFERASE C"/>
    <property type="match status" value="1"/>
</dbReference>
<evidence type="ECO:0000259" key="8">
    <source>
        <dbReference type="Pfam" id="PF08468"/>
    </source>
</evidence>
<evidence type="ECO:0000259" key="7">
    <source>
        <dbReference type="Pfam" id="PF05175"/>
    </source>
</evidence>
<evidence type="ECO:0000256" key="1">
    <source>
        <dbReference type="ARBA" id="ARBA00022490"/>
    </source>
</evidence>
<evidence type="ECO:0000256" key="5">
    <source>
        <dbReference type="ARBA" id="ARBA00022691"/>
    </source>
</evidence>
<reference evidence="9 10" key="1">
    <citation type="submission" date="2017-02" db="EMBL/GenBank/DDBJ databases">
        <authorList>
            <person name="Peterson S.W."/>
        </authorList>
    </citation>
    <scope>NUCLEOTIDE SEQUENCE [LARGE SCALE GENOMIC DNA]</scope>
    <source>
        <strain evidence="9 10">CECT 9027</strain>
    </source>
</reference>
<evidence type="ECO:0000256" key="6">
    <source>
        <dbReference type="HAMAP-Rule" id="MF_01862"/>
    </source>
</evidence>
<dbReference type="SUPFAM" id="SSF53335">
    <property type="entry name" value="S-adenosyl-L-methionine-dependent methyltransferases"/>
    <property type="match status" value="1"/>
</dbReference>
<name>A0A1R4B8U4_9VIBR</name>
<dbReference type="AlphaFoldDB" id="A0A1R4B8U4"/>
<dbReference type="InterPro" id="IPR002052">
    <property type="entry name" value="DNA_methylase_N6_adenine_CS"/>
</dbReference>
<protein>
    <recommendedName>
        <fullName evidence="6">Ribosomal RNA small subunit methyltransferase C</fullName>
        <ecNumber evidence="6">2.1.1.172</ecNumber>
    </recommendedName>
    <alternativeName>
        <fullName evidence="6">16S rRNA m2G1207 methyltransferase</fullName>
    </alternativeName>
    <alternativeName>
        <fullName evidence="6">rRNA (guanine-N(2)-)-methyltransferase RsmC</fullName>
    </alternativeName>
</protein>
<keyword evidence="5 6" id="KW-0949">S-adenosyl-L-methionine</keyword>